<dbReference type="PANTHER" id="PTHR23317:SF76">
    <property type="entry name" value="LD20667P"/>
    <property type="match status" value="1"/>
</dbReference>
<dbReference type="InterPro" id="IPR043162">
    <property type="entry name" value="DOCK_C_lobe_C"/>
</dbReference>
<reference evidence="4" key="1">
    <citation type="submission" date="2021-01" db="EMBL/GenBank/DDBJ databases">
        <authorList>
            <person name="Corre E."/>
            <person name="Pelletier E."/>
            <person name="Niang G."/>
            <person name="Scheremetjew M."/>
            <person name="Finn R."/>
            <person name="Kale V."/>
            <person name="Holt S."/>
            <person name="Cochrane G."/>
            <person name="Meng A."/>
            <person name="Brown T."/>
            <person name="Cohen L."/>
        </authorList>
    </citation>
    <scope>NUCLEOTIDE SEQUENCE</scope>
    <source>
        <strain evidence="4">CCMP2058</strain>
    </source>
</reference>
<dbReference type="GO" id="GO:0005085">
    <property type="term" value="F:guanyl-nucleotide exchange factor activity"/>
    <property type="evidence" value="ECO:0007669"/>
    <property type="project" value="InterPro"/>
</dbReference>
<dbReference type="InterPro" id="IPR046773">
    <property type="entry name" value="DOCKER_Lobe_C"/>
</dbReference>
<dbReference type="InterPro" id="IPR027357">
    <property type="entry name" value="DOCKER_dom"/>
</dbReference>
<proteinExistence type="inferred from homology"/>
<dbReference type="InterPro" id="IPR043161">
    <property type="entry name" value="DOCK_C_lobe_A"/>
</dbReference>
<dbReference type="GO" id="GO:0007264">
    <property type="term" value="P:small GTPase-mediated signal transduction"/>
    <property type="evidence" value="ECO:0007669"/>
    <property type="project" value="InterPro"/>
</dbReference>
<comment type="similarity">
    <text evidence="1">Belongs to the DOCK family.</text>
</comment>
<evidence type="ECO:0000259" key="3">
    <source>
        <dbReference type="PROSITE" id="PS51651"/>
    </source>
</evidence>
<dbReference type="InterPro" id="IPR046770">
    <property type="entry name" value="DOCKER_Lobe_B"/>
</dbReference>
<dbReference type="EMBL" id="HBEM01024946">
    <property type="protein sequence ID" value="CAD8458002.1"/>
    <property type="molecule type" value="Transcribed_RNA"/>
</dbReference>
<dbReference type="Pfam" id="PF20422">
    <property type="entry name" value="DHR-2_Lobe_B"/>
    <property type="match status" value="1"/>
</dbReference>
<evidence type="ECO:0000313" key="4">
    <source>
        <dbReference type="EMBL" id="CAD8458002.1"/>
    </source>
</evidence>
<gene>
    <name evidence="4" type="ORF">LAMO00422_LOCUS16953</name>
</gene>
<evidence type="ECO:0000256" key="1">
    <source>
        <dbReference type="PROSITE-ProRule" id="PRU00984"/>
    </source>
</evidence>
<evidence type="ECO:0000256" key="2">
    <source>
        <dbReference type="SAM" id="MobiDB-lite"/>
    </source>
</evidence>
<name>A0A7S0DKQ8_9EUKA</name>
<dbReference type="PROSITE" id="PS51651">
    <property type="entry name" value="DOCKER"/>
    <property type="match status" value="1"/>
</dbReference>
<feature type="domain" description="DOCKER" evidence="3">
    <location>
        <begin position="1"/>
        <end position="332"/>
    </location>
</feature>
<feature type="region of interest" description="Disordered" evidence="2">
    <location>
        <begin position="330"/>
        <end position="350"/>
    </location>
</feature>
<accession>A0A7S0DKQ8</accession>
<organism evidence="4">
    <name type="scientific">Amorphochlora amoebiformis</name>
    <dbReference type="NCBI Taxonomy" id="1561963"/>
    <lineage>
        <taxon>Eukaryota</taxon>
        <taxon>Sar</taxon>
        <taxon>Rhizaria</taxon>
        <taxon>Cercozoa</taxon>
        <taxon>Chlorarachniophyceae</taxon>
        <taxon>Amorphochlora</taxon>
    </lineage>
</organism>
<dbReference type="Gene3D" id="1.20.58.740">
    <property type="match status" value="1"/>
</dbReference>
<dbReference type="InterPro" id="IPR026791">
    <property type="entry name" value="DOCK"/>
</dbReference>
<sequence>MFDKARLYESCDQTYKALIPILERQNKFTDLCKAYAHLSGVFHELASAVDKNDRLLGTYYRIGFYGSAFGPERDGKEFIYKWPLVTRLVEVVGEMRSLYSKLLQGDIVVYKDSSVIDPKKIDPKTNLLQITYVVPHFSPEDAKMRTDFISRTTNLQEFIFTTPFTKDSGGRAHAKHCTSQYKRKTILRVSNPFPSLKTAQEVVSRSELILGPLQNAIEDIDERAHRLEVALAKIPISIKNLSGILHGVVIAQVHGGPVEICHAFLKDSKEEYPKPKLASLRAALRRLLQACQRGLDVVAGDSKNGDQLIKHLNNGFDTICTEMRPYIQREKRKSKAGSQSEAKSVRFAVS</sequence>
<dbReference type="Gene3D" id="1.25.40.410">
    <property type="match status" value="1"/>
</dbReference>
<dbReference type="PANTHER" id="PTHR23317">
    <property type="entry name" value="DEDICATOR OF CYTOKINESIS DOCK"/>
    <property type="match status" value="1"/>
</dbReference>
<protein>
    <recommendedName>
        <fullName evidence="3">DOCKER domain-containing protein</fullName>
    </recommendedName>
</protein>
<dbReference type="Pfam" id="PF20421">
    <property type="entry name" value="DHR-2_Lobe_C"/>
    <property type="match status" value="1"/>
</dbReference>
<dbReference type="AlphaFoldDB" id="A0A7S0DKQ8"/>